<keyword evidence="2" id="KW-0479">Metal-binding</keyword>
<dbReference type="NCBIfam" id="TIGR01488">
    <property type="entry name" value="HAD-SF-IB"/>
    <property type="match status" value="1"/>
</dbReference>
<name>A0A660CJM4_9PSEU</name>
<dbReference type="AlphaFoldDB" id="A0A660CJM4"/>
<dbReference type="InterPro" id="IPR006385">
    <property type="entry name" value="HAD_hydro_SerB1"/>
</dbReference>
<evidence type="ECO:0000256" key="1">
    <source>
        <dbReference type="ARBA" id="ARBA00009184"/>
    </source>
</evidence>
<dbReference type="PANTHER" id="PTHR43344:SF13">
    <property type="entry name" value="PHOSPHATASE RV3661-RELATED"/>
    <property type="match status" value="1"/>
</dbReference>
<gene>
    <name evidence="6" type="ORF">JD82_03050</name>
</gene>
<sequence length="299" mass="32068">MHYVERPRARSVPGATVITYRGCVADLSTTSAGGVAAFFDLDKTIIASSSALAFSRPLMREGLISRRAALKSAYAQLVFALSGADEERTERLRAEISTLCTGWDVEQLRSIVSETLHDVVTPLVYAEAEALIAGHKAQGHDVIVLSAAGEEVVTPIAEMLEVTHSVGTRMTVVDGRYSGDIDFYCYGEEKATAAKQLAAERGYDLSRCHAYSDSSTDVPLLETVGHPHAVNPDRSLRRTATERGWEIHAFEKPVSIRSRMTSPATVAVGLGIGLGVGMGVAGATAYGVSRLSKRRKQDG</sequence>
<keyword evidence="5" id="KW-1133">Transmembrane helix</keyword>
<evidence type="ECO:0000256" key="2">
    <source>
        <dbReference type="ARBA" id="ARBA00022723"/>
    </source>
</evidence>
<evidence type="ECO:0000313" key="7">
    <source>
        <dbReference type="Proteomes" id="UP000317303"/>
    </source>
</evidence>
<dbReference type="InterPro" id="IPR050582">
    <property type="entry name" value="HAD-like_SerB"/>
</dbReference>
<evidence type="ECO:0000256" key="3">
    <source>
        <dbReference type="ARBA" id="ARBA00022801"/>
    </source>
</evidence>
<dbReference type="GO" id="GO:0016787">
    <property type="term" value="F:hydrolase activity"/>
    <property type="evidence" value="ECO:0007669"/>
    <property type="project" value="UniProtKB-KW"/>
</dbReference>
<accession>A0A660CJM4</accession>
<evidence type="ECO:0000256" key="4">
    <source>
        <dbReference type="ARBA" id="ARBA00022842"/>
    </source>
</evidence>
<dbReference type="FunFam" id="3.40.50.1000:FF:000025">
    <property type="entry name" value="HAD hydrolase, family IB"/>
    <property type="match status" value="1"/>
</dbReference>
<dbReference type="PANTHER" id="PTHR43344">
    <property type="entry name" value="PHOSPHOSERINE PHOSPHATASE"/>
    <property type="match status" value="1"/>
</dbReference>
<protein>
    <submittedName>
        <fullName evidence="6">HAD superfamily hydrolase (TIGR01490 family)</fullName>
    </submittedName>
</protein>
<dbReference type="CDD" id="cd02612">
    <property type="entry name" value="HAD_PGPPase"/>
    <property type="match status" value="1"/>
</dbReference>
<dbReference type="EMBL" id="VLJV01000001">
    <property type="protein sequence ID" value="TWH21195.1"/>
    <property type="molecule type" value="Genomic_DNA"/>
</dbReference>
<dbReference type="Gene3D" id="3.40.50.1000">
    <property type="entry name" value="HAD superfamily/HAD-like"/>
    <property type="match status" value="1"/>
</dbReference>
<keyword evidence="5" id="KW-0472">Membrane</keyword>
<keyword evidence="7" id="KW-1185">Reference proteome</keyword>
<dbReference type="Pfam" id="PF12710">
    <property type="entry name" value="HAD"/>
    <property type="match status" value="1"/>
</dbReference>
<dbReference type="OrthoDB" id="25607at2"/>
<dbReference type="NCBIfam" id="TIGR01490">
    <property type="entry name" value="HAD-SF-IB-hyp1"/>
    <property type="match status" value="1"/>
</dbReference>
<keyword evidence="3 6" id="KW-0378">Hydrolase</keyword>
<feature type="transmembrane region" description="Helical" evidence="5">
    <location>
        <begin position="266"/>
        <end position="288"/>
    </location>
</feature>
<evidence type="ECO:0000313" key="6">
    <source>
        <dbReference type="EMBL" id="TWH21195.1"/>
    </source>
</evidence>
<dbReference type="InterPro" id="IPR036412">
    <property type="entry name" value="HAD-like_sf"/>
</dbReference>
<proteinExistence type="inferred from homology"/>
<comment type="caution">
    <text evidence="6">The sequence shown here is derived from an EMBL/GenBank/DDBJ whole genome shotgun (WGS) entry which is preliminary data.</text>
</comment>
<keyword evidence="5" id="KW-0812">Transmembrane</keyword>
<organism evidence="6 7">
    <name type="scientific">Prauserella rugosa</name>
    <dbReference type="NCBI Taxonomy" id="43354"/>
    <lineage>
        <taxon>Bacteria</taxon>
        <taxon>Bacillati</taxon>
        <taxon>Actinomycetota</taxon>
        <taxon>Actinomycetes</taxon>
        <taxon>Pseudonocardiales</taxon>
        <taxon>Pseudonocardiaceae</taxon>
        <taxon>Prauserella</taxon>
    </lineage>
</organism>
<dbReference type="Proteomes" id="UP000317303">
    <property type="component" value="Unassembled WGS sequence"/>
</dbReference>
<reference evidence="6 7" key="1">
    <citation type="submission" date="2019-07" db="EMBL/GenBank/DDBJ databases">
        <title>R&amp;d 2014.</title>
        <authorList>
            <person name="Klenk H.-P."/>
        </authorList>
    </citation>
    <scope>NUCLEOTIDE SEQUENCE [LARGE SCALE GENOMIC DNA]</scope>
    <source>
        <strain evidence="6 7">DSM 43194</strain>
    </source>
</reference>
<keyword evidence="4" id="KW-0460">Magnesium</keyword>
<dbReference type="Gene3D" id="1.20.1440.100">
    <property type="entry name" value="SG protein - dephosphorylation function"/>
    <property type="match status" value="1"/>
</dbReference>
<dbReference type="GO" id="GO:0046872">
    <property type="term" value="F:metal ion binding"/>
    <property type="evidence" value="ECO:0007669"/>
    <property type="project" value="UniProtKB-KW"/>
</dbReference>
<dbReference type="SUPFAM" id="SSF56784">
    <property type="entry name" value="HAD-like"/>
    <property type="match status" value="1"/>
</dbReference>
<comment type="similarity">
    <text evidence="1">Belongs to the HAD-like hydrolase superfamily. SerB family.</text>
</comment>
<dbReference type="InterPro" id="IPR023214">
    <property type="entry name" value="HAD_sf"/>
</dbReference>
<evidence type="ECO:0000256" key="5">
    <source>
        <dbReference type="SAM" id="Phobius"/>
    </source>
</evidence>